<reference evidence="2" key="1">
    <citation type="submission" date="2021-04" db="EMBL/GenBank/DDBJ databases">
        <authorList>
            <person name="Tunstrom K."/>
        </authorList>
    </citation>
    <scope>NUCLEOTIDE SEQUENCE</scope>
</reference>
<keyword evidence="3" id="KW-1185">Reference proteome</keyword>
<gene>
    <name evidence="2" type="ORF">PAPOLLO_LOCUS28136</name>
</gene>
<keyword evidence="1" id="KW-0472">Membrane</keyword>
<evidence type="ECO:0000313" key="3">
    <source>
        <dbReference type="Proteomes" id="UP000691718"/>
    </source>
</evidence>
<evidence type="ECO:0000313" key="2">
    <source>
        <dbReference type="EMBL" id="CAG5059788.1"/>
    </source>
</evidence>
<dbReference type="EMBL" id="CAJQZP010001707">
    <property type="protein sequence ID" value="CAG5059788.1"/>
    <property type="molecule type" value="Genomic_DNA"/>
</dbReference>
<protein>
    <submittedName>
        <fullName evidence="2">(apollo) hypothetical protein</fullName>
    </submittedName>
</protein>
<accession>A0A8S3YAS3</accession>
<dbReference type="Proteomes" id="UP000691718">
    <property type="component" value="Unassembled WGS sequence"/>
</dbReference>
<evidence type="ECO:0000256" key="1">
    <source>
        <dbReference type="SAM" id="Phobius"/>
    </source>
</evidence>
<organism evidence="2 3">
    <name type="scientific">Parnassius apollo</name>
    <name type="common">Apollo butterfly</name>
    <name type="synonym">Papilio apollo</name>
    <dbReference type="NCBI Taxonomy" id="110799"/>
    <lineage>
        <taxon>Eukaryota</taxon>
        <taxon>Metazoa</taxon>
        <taxon>Ecdysozoa</taxon>
        <taxon>Arthropoda</taxon>
        <taxon>Hexapoda</taxon>
        <taxon>Insecta</taxon>
        <taxon>Pterygota</taxon>
        <taxon>Neoptera</taxon>
        <taxon>Endopterygota</taxon>
        <taxon>Lepidoptera</taxon>
        <taxon>Glossata</taxon>
        <taxon>Ditrysia</taxon>
        <taxon>Papilionoidea</taxon>
        <taxon>Papilionidae</taxon>
        <taxon>Parnassiinae</taxon>
        <taxon>Parnassini</taxon>
        <taxon>Parnassius</taxon>
        <taxon>Parnassius</taxon>
    </lineage>
</organism>
<feature type="transmembrane region" description="Helical" evidence="1">
    <location>
        <begin position="110"/>
        <end position="130"/>
    </location>
</feature>
<name>A0A8S3YAS3_PARAO</name>
<comment type="caution">
    <text evidence="2">The sequence shown here is derived from an EMBL/GenBank/DDBJ whole genome shotgun (WGS) entry which is preliminary data.</text>
</comment>
<sequence length="191" mass="22086">MCAGVSKLTSAALFGNISDIDITPQQPEINDQFETKTHKTNITNEIDITRNRTIKNRRSEVKDVQIHFVFKLLNVLKKHIRTLMSAPKISSVLRNVGTCMVNGAMEVISYYLPAPIMPLIAAAAGMMIPFEPVVMLKQRMPVTSYRRAFNTAMSTFMNTFNRYKFDYEEDPYMTRRFNRRFMKESGEKQER</sequence>
<keyword evidence="1" id="KW-1133">Transmembrane helix</keyword>
<proteinExistence type="predicted"/>
<dbReference type="AlphaFoldDB" id="A0A8S3YAS3"/>
<keyword evidence="1" id="KW-0812">Transmembrane</keyword>
<dbReference type="OrthoDB" id="7388196at2759"/>